<dbReference type="Pfam" id="PF00248">
    <property type="entry name" value="Aldo_ket_red"/>
    <property type="match status" value="1"/>
</dbReference>
<evidence type="ECO:0000313" key="9">
    <source>
        <dbReference type="Proteomes" id="UP001596406"/>
    </source>
</evidence>
<evidence type="ECO:0000259" key="5">
    <source>
        <dbReference type="Pfam" id="PF00248"/>
    </source>
</evidence>
<name>A0ABD5U561_9EURY</name>
<dbReference type="InterPro" id="IPR020471">
    <property type="entry name" value="AKR"/>
</dbReference>
<dbReference type="Proteomes" id="UP001596406">
    <property type="component" value="Unassembled WGS sequence"/>
</dbReference>
<feature type="region of interest" description="Disordered" evidence="4">
    <location>
        <begin position="337"/>
        <end position="363"/>
    </location>
</feature>
<dbReference type="SUPFAM" id="SSF51430">
    <property type="entry name" value="NAD(P)-linked oxidoreductase"/>
    <property type="match status" value="1"/>
</dbReference>
<dbReference type="InterPro" id="IPR036812">
    <property type="entry name" value="NAD(P)_OxRdtase_dom_sf"/>
</dbReference>
<keyword evidence="3" id="KW-0560">Oxidoreductase</keyword>
<evidence type="ECO:0000256" key="3">
    <source>
        <dbReference type="ARBA" id="ARBA00023002"/>
    </source>
</evidence>
<dbReference type="SUPFAM" id="SSF51735">
    <property type="entry name" value="NAD(P)-binding Rossmann-fold domains"/>
    <property type="match status" value="1"/>
</dbReference>
<dbReference type="InterPro" id="IPR000683">
    <property type="entry name" value="Gfo/Idh/MocA-like_OxRdtase_N"/>
</dbReference>
<evidence type="ECO:0000259" key="6">
    <source>
        <dbReference type="Pfam" id="PF01408"/>
    </source>
</evidence>
<dbReference type="PROSITE" id="PS00798">
    <property type="entry name" value="ALDOKETO_REDUCTASE_1"/>
    <property type="match status" value="1"/>
</dbReference>
<dbReference type="PRINTS" id="PR00069">
    <property type="entry name" value="ALDKETRDTASE"/>
</dbReference>
<dbReference type="InterPro" id="IPR036291">
    <property type="entry name" value="NAD(P)-bd_dom_sf"/>
</dbReference>
<feature type="domain" description="NADP-dependent oxidoreductase" evidence="5">
    <location>
        <begin position="370"/>
        <end position="649"/>
    </location>
</feature>
<evidence type="ECO:0000313" key="8">
    <source>
        <dbReference type="EMBL" id="MFC6835529.1"/>
    </source>
</evidence>
<organism evidence="8 9">
    <name type="scientific">Halomarina ordinaria</name>
    <dbReference type="NCBI Taxonomy" id="3033939"/>
    <lineage>
        <taxon>Archaea</taxon>
        <taxon>Methanobacteriati</taxon>
        <taxon>Methanobacteriota</taxon>
        <taxon>Stenosarchaea group</taxon>
        <taxon>Halobacteria</taxon>
        <taxon>Halobacteriales</taxon>
        <taxon>Natronomonadaceae</taxon>
        <taxon>Halomarina</taxon>
    </lineage>
</organism>
<dbReference type="Gene3D" id="3.40.50.720">
    <property type="entry name" value="NAD(P)-binding Rossmann-like Domain"/>
    <property type="match status" value="1"/>
</dbReference>
<dbReference type="GO" id="GO:0016616">
    <property type="term" value="F:oxidoreductase activity, acting on the CH-OH group of donors, NAD or NADP as acceptor"/>
    <property type="evidence" value="ECO:0007669"/>
    <property type="project" value="UniProtKB-ARBA"/>
</dbReference>
<dbReference type="Pfam" id="PF01408">
    <property type="entry name" value="GFO_IDH_MocA"/>
    <property type="match status" value="1"/>
</dbReference>
<comment type="similarity">
    <text evidence="1">Belongs to the aldo/keto reductase family.</text>
</comment>
<keyword evidence="9" id="KW-1185">Reference proteome</keyword>
<evidence type="ECO:0000256" key="2">
    <source>
        <dbReference type="ARBA" id="ARBA00022857"/>
    </source>
</evidence>
<feature type="compositionally biased region" description="Low complexity" evidence="4">
    <location>
        <begin position="343"/>
        <end position="352"/>
    </location>
</feature>
<dbReference type="SUPFAM" id="SSF55347">
    <property type="entry name" value="Glyceraldehyde-3-phosphate dehydrogenase-like, C-terminal domain"/>
    <property type="match status" value="1"/>
</dbReference>
<evidence type="ECO:0000259" key="7">
    <source>
        <dbReference type="Pfam" id="PF22725"/>
    </source>
</evidence>
<protein>
    <submittedName>
        <fullName evidence="8">Aldo/keto reductase</fullName>
    </submittedName>
</protein>
<reference evidence="8 9" key="1">
    <citation type="journal article" date="2019" name="Int. J. Syst. Evol. Microbiol.">
        <title>The Global Catalogue of Microorganisms (GCM) 10K type strain sequencing project: providing services to taxonomists for standard genome sequencing and annotation.</title>
        <authorList>
            <consortium name="The Broad Institute Genomics Platform"/>
            <consortium name="The Broad Institute Genome Sequencing Center for Infectious Disease"/>
            <person name="Wu L."/>
            <person name="Ma J."/>
        </authorList>
    </citation>
    <scope>NUCLEOTIDE SEQUENCE [LARGE SCALE GENOMIC DNA]</scope>
    <source>
        <strain evidence="8 9">PSRA2</strain>
    </source>
</reference>
<dbReference type="InterPro" id="IPR023210">
    <property type="entry name" value="NADP_OxRdtase_dom"/>
</dbReference>
<keyword evidence="2" id="KW-0521">NADP</keyword>
<dbReference type="Gene3D" id="3.20.20.100">
    <property type="entry name" value="NADP-dependent oxidoreductase domain"/>
    <property type="match status" value="1"/>
</dbReference>
<evidence type="ECO:0000256" key="4">
    <source>
        <dbReference type="SAM" id="MobiDB-lite"/>
    </source>
</evidence>
<gene>
    <name evidence="8" type="ORF">ACFQHK_03290</name>
</gene>
<evidence type="ECO:0000256" key="1">
    <source>
        <dbReference type="ARBA" id="ARBA00007905"/>
    </source>
</evidence>
<sequence>MDIAIVGCGTISAAYAAGLAAHDDLSLVAATDLVPERRERFAAAHDCAAAPDLDALLADHDPALVVNLTIHDAHAPVTRACLDAGVHVFSEKPLALDGETATELVELADERGVRLACAPGNRAGDAQRQTLRYLREGRLGEVRLADVTCNLGRTTEWNENPEPFLRVGPLYDGAVYPLTLLTGLFGPVERVLSAHSSLLLADHDHDGEQFSVETPDHTVAVLEHADGTRVQLTASTYVPHRTREFNALELHGDDGSLYLDDTGDTGRFASPRVSFARLGRSYVPVPLQRAPAPRDYADAVADFVRAIETGGDHPAEGERAAHVVRCIEAVERCAEGGGPVPVDPSGAPADEAPAPPAADGGAGVTLPPVGFGCSRYRDGEYVEVGAAVERALDAGYRLLDSAELYGVEPTLGEVLDRPGSPDREALFLVSKVWNTNHAPEDAVAACEKTLRELGVDALDCYMVHWPDAWVNRGSLAGLDSLPRDEQERRTFPTDESGDPLTVDVAIEETWEALESLHDRGLVRSLGVSNFDRLELESLRAHARIPPRVVQFERHPYLPNETLLDDCETHGATPVAHSPLSAPGLLAEEVLAEVAATHGMTPAQVVLRWNVEAGVVPIPSSTDPEHVVENLDVFDFSLSREEIARIDALADPTFSRG</sequence>
<dbReference type="RefSeq" id="WP_304447228.1">
    <property type="nucleotide sequence ID" value="NZ_JARRAH010000001.1"/>
</dbReference>
<dbReference type="Pfam" id="PF22725">
    <property type="entry name" value="GFO_IDH_MocA_C3"/>
    <property type="match status" value="1"/>
</dbReference>
<dbReference type="InterPro" id="IPR018170">
    <property type="entry name" value="Aldo/ket_reductase_CS"/>
</dbReference>
<dbReference type="PROSITE" id="PS00062">
    <property type="entry name" value="ALDOKETO_REDUCTASE_2"/>
    <property type="match status" value="1"/>
</dbReference>
<dbReference type="EMBL" id="JBHSXM010000001">
    <property type="protein sequence ID" value="MFC6835529.1"/>
    <property type="molecule type" value="Genomic_DNA"/>
</dbReference>
<proteinExistence type="inferred from homology"/>
<feature type="domain" description="GFO/IDH/MocA-like oxidoreductase" evidence="7">
    <location>
        <begin position="132"/>
        <end position="257"/>
    </location>
</feature>
<comment type="caution">
    <text evidence="8">The sequence shown here is derived from an EMBL/GenBank/DDBJ whole genome shotgun (WGS) entry which is preliminary data.</text>
</comment>
<dbReference type="InterPro" id="IPR055170">
    <property type="entry name" value="GFO_IDH_MocA-like_dom"/>
</dbReference>
<dbReference type="AlphaFoldDB" id="A0ABD5U561"/>
<feature type="domain" description="Gfo/Idh/MocA-like oxidoreductase N-terminal" evidence="6">
    <location>
        <begin position="2"/>
        <end position="116"/>
    </location>
</feature>
<dbReference type="PANTHER" id="PTHR43827">
    <property type="entry name" value="2,5-DIKETO-D-GLUCONIC ACID REDUCTASE"/>
    <property type="match status" value="1"/>
</dbReference>
<accession>A0ABD5U561</accession>
<dbReference type="Gene3D" id="3.30.360.10">
    <property type="entry name" value="Dihydrodipicolinate Reductase, domain 2"/>
    <property type="match status" value="1"/>
</dbReference>
<dbReference type="CDD" id="cd19071">
    <property type="entry name" value="AKR_AKR1-5-like"/>
    <property type="match status" value="1"/>
</dbReference>
<dbReference type="PANTHER" id="PTHR43827:SF3">
    <property type="entry name" value="NADP-DEPENDENT OXIDOREDUCTASE DOMAIN-CONTAINING PROTEIN"/>
    <property type="match status" value="1"/>
</dbReference>